<protein>
    <submittedName>
        <fullName evidence="1">Uncharacterized protein</fullName>
    </submittedName>
</protein>
<reference evidence="1" key="1">
    <citation type="journal article" date="2022" name="Int. J. Mol. Sci.">
        <title>Draft Genome of Tanacetum Coccineum: Genomic Comparison of Closely Related Tanacetum-Family Plants.</title>
        <authorList>
            <person name="Yamashiro T."/>
            <person name="Shiraishi A."/>
            <person name="Nakayama K."/>
            <person name="Satake H."/>
        </authorList>
    </citation>
    <scope>NUCLEOTIDE SEQUENCE</scope>
</reference>
<sequence length="285" mass="32441">MDSFQGLTTKSPSSWHRPLAPNPIFYDHVNPVIRLTIPLDKSAVGNFMTITTEAFLGIIEDLASMTMKVGTTQGISLRAGQAKQPCLKIPEYIATAVIIEVLKIKSNAMMKFYSTQKHCSNRASDKKGGTQKERNQKLVKIDLPKISLSRIHKRTKQKSVISKTRKEVKGARTEENEMETNMKVDELIEEESEFETDEEVEEILKEEEDDLDGENFNLFPTMEELTHHEWLLKNPRPPWVKARIRAGSPNNIKISCMVGHLFKRHAYIDLESPINIILGVNIIRS</sequence>
<dbReference type="EMBL" id="BQNB010011887">
    <property type="protein sequence ID" value="GJS96445.1"/>
    <property type="molecule type" value="Genomic_DNA"/>
</dbReference>
<reference evidence="1" key="2">
    <citation type="submission" date="2022-01" db="EMBL/GenBank/DDBJ databases">
        <authorList>
            <person name="Yamashiro T."/>
            <person name="Shiraishi A."/>
            <person name="Satake H."/>
            <person name="Nakayama K."/>
        </authorList>
    </citation>
    <scope>NUCLEOTIDE SEQUENCE</scope>
</reference>
<dbReference type="Proteomes" id="UP001151760">
    <property type="component" value="Unassembled WGS sequence"/>
</dbReference>
<evidence type="ECO:0000313" key="2">
    <source>
        <dbReference type="Proteomes" id="UP001151760"/>
    </source>
</evidence>
<proteinExistence type="predicted"/>
<gene>
    <name evidence="1" type="ORF">Tco_0803413</name>
</gene>
<organism evidence="1 2">
    <name type="scientific">Tanacetum coccineum</name>
    <dbReference type="NCBI Taxonomy" id="301880"/>
    <lineage>
        <taxon>Eukaryota</taxon>
        <taxon>Viridiplantae</taxon>
        <taxon>Streptophyta</taxon>
        <taxon>Embryophyta</taxon>
        <taxon>Tracheophyta</taxon>
        <taxon>Spermatophyta</taxon>
        <taxon>Magnoliopsida</taxon>
        <taxon>eudicotyledons</taxon>
        <taxon>Gunneridae</taxon>
        <taxon>Pentapetalae</taxon>
        <taxon>asterids</taxon>
        <taxon>campanulids</taxon>
        <taxon>Asterales</taxon>
        <taxon>Asteraceae</taxon>
        <taxon>Asteroideae</taxon>
        <taxon>Anthemideae</taxon>
        <taxon>Anthemidinae</taxon>
        <taxon>Tanacetum</taxon>
    </lineage>
</organism>
<evidence type="ECO:0000313" key="1">
    <source>
        <dbReference type="EMBL" id="GJS96445.1"/>
    </source>
</evidence>
<comment type="caution">
    <text evidence="1">The sequence shown here is derived from an EMBL/GenBank/DDBJ whole genome shotgun (WGS) entry which is preliminary data.</text>
</comment>
<keyword evidence="2" id="KW-1185">Reference proteome</keyword>
<name>A0ABQ5A5P8_9ASTR</name>
<accession>A0ABQ5A5P8</accession>